<dbReference type="InterPro" id="IPR029032">
    <property type="entry name" value="AhpD-like"/>
</dbReference>
<dbReference type="Gene3D" id="1.20.1290.10">
    <property type="entry name" value="AhpD-like"/>
    <property type="match status" value="1"/>
</dbReference>
<feature type="non-terminal residue" evidence="2">
    <location>
        <position position="1"/>
    </location>
</feature>
<proteinExistence type="predicted"/>
<protein>
    <recommendedName>
        <fullName evidence="1">Carboxymuconolactone decarboxylase-like domain-containing protein</fullName>
    </recommendedName>
</protein>
<feature type="domain" description="Carboxymuconolactone decarboxylase-like" evidence="1">
    <location>
        <begin position="2"/>
        <end position="38"/>
    </location>
</feature>
<dbReference type="EMBL" id="UINC01163288">
    <property type="protein sequence ID" value="SVD63521.1"/>
    <property type="molecule type" value="Genomic_DNA"/>
</dbReference>
<dbReference type="SUPFAM" id="SSF69118">
    <property type="entry name" value="AhpD-like"/>
    <property type="match status" value="1"/>
</dbReference>
<reference evidence="2" key="1">
    <citation type="submission" date="2018-05" db="EMBL/GenBank/DDBJ databases">
        <authorList>
            <person name="Lanie J.A."/>
            <person name="Ng W.-L."/>
            <person name="Kazmierczak K.M."/>
            <person name="Andrzejewski T.M."/>
            <person name="Davidsen T.M."/>
            <person name="Wayne K.J."/>
            <person name="Tettelin H."/>
            <person name="Glass J.I."/>
            <person name="Rusch D."/>
            <person name="Podicherti R."/>
            <person name="Tsui H.-C.T."/>
            <person name="Winkler M.E."/>
        </authorList>
    </citation>
    <scope>NUCLEOTIDE SEQUENCE</scope>
</reference>
<dbReference type="AlphaFoldDB" id="A0A382WZV6"/>
<evidence type="ECO:0000313" key="2">
    <source>
        <dbReference type="EMBL" id="SVD63521.1"/>
    </source>
</evidence>
<organism evidence="2">
    <name type="scientific">marine metagenome</name>
    <dbReference type="NCBI Taxonomy" id="408172"/>
    <lineage>
        <taxon>unclassified sequences</taxon>
        <taxon>metagenomes</taxon>
        <taxon>ecological metagenomes</taxon>
    </lineage>
</organism>
<accession>A0A382WZV6</accession>
<name>A0A382WZV6_9ZZZZ</name>
<sequence length="38" mass="4344">GRAFSQLFRTIMFQPGHLSRQEKEMVTAVAAAARDCRY</sequence>
<evidence type="ECO:0000259" key="1">
    <source>
        <dbReference type="Pfam" id="PF02627"/>
    </source>
</evidence>
<dbReference type="GO" id="GO:0051920">
    <property type="term" value="F:peroxiredoxin activity"/>
    <property type="evidence" value="ECO:0007669"/>
    <property type="project" value="InterPro"/>
</dbReference>
<gene>
    <name evidence="2" type="ORF">METZ01_LOCUS416375</name>
</gene>
<dbReference type="InterPro" id="IPR003779">
    <property type="entry name" value="CMD-like"/>
</dbReference>
<dbReference type="Pfam" id="PF02627">
    <property type="entry name" value="CMD"/>
    <property type="match status" value="1"/>
</dbReference>